<gene>
    <name evidence="7" type="ORF">OXH55_16400</name>
</gene>
<protein>
    <submittedName>
        <fullName evidence="7">FtsW/RodA/SpoVE family cell cycle protein</fullName>
    </submittedName>
</protein>
<keyword evidence="5 6" id="KW-0472">Membrane</keyword>
<feature type="transmembrane region" description="Helical" evidence="6">
    <location>
        <begin position="399"/>
        <end position="421"/>
    </location>
</feature>
<dbReference type="Proteomes" id="UP001079657">
    <property type="component" value="Unassembled WGS sequence"/>
</dbReference>
<evidence type="ECO:0000256" key="6">
    <source>
        <dbReference type="SAM" id="Phobius"/>
    </source>
</evidence>
<dbReference type="InterPro" id="IPR047928">
    <property type="entry name" value="Perm_prefix_1"/>
</dbReference>
<keyword evidence="2 6" id="KW-0812">Transmembrane</keyword>
<feature type="transmembrane region" description="Helical" evidence="6">
    <location>
        <begin position="290"/>
        <end position="308"/>
    </location>
</feature>
<evidence type="ECO:0000256" key="3">
    <source>
        <dbReference type="ARBA" id="ARBA00022960"/>
    </source>
</evidence>
<dbReference type="InterPro" id="IPR001182">
    <property type="entry name" value="FtsW/RodA"/>
</dbReference>
<dbReference type="Pfam" id="PF01098">
    <property type="entry name" value="FTSW_RODA_SPOVE"/>
    <property type="match status" value="1"/>
</dbReference>
<keyword evidence="4 6" id="KW-1133">Transmembrane helix</keyword>
<evidence type="ECO:0000313" key="8">
    <source>
        <dbReference type="Proteomes" id="UP001079657"/>
    </source>
</evidence>
<keyword evidence="8" id="KW-1185">Reference proteome</keyword>
<feature type="transmembrane region" description="Helical" evidence="6">
    <location>
        <begin position="328"/>
        <end position="354"/>
    </location>
</feature>
<organism evidence="7 8">
    <name type="scientific">Clostridium ganghwense</name>
    <dbReference type="NCBI Taxonomy" id="312089"/>
    <lineage>
        <taxon>Bacteria</taxon>
        <taxon>Bacillati</taxon>
        <taxon>Bacillota</taxon>
        <taxon>Clostridia</taxon>
        <taxon>Eubacteriales</taxon>
        <taxon>Clostridiaceae</taxon>
        <taxon>Clostridium</taxon>
    </lineage>
</organism>
<dbReference type="PANTHER" id="PTHR30474">
    <property type="entry name" value="CELL CYCLE PROTEIN"/>
    <property type="match status" value="1"/>
</dbReference>
<dbReference type="PANTHER" id="PTHR30474:SF1">
    <property type="entry name" value="PEPTIDOGLYCAN GLYCOSYLTRANSFERASE MRDB"/>
    <property type="match status" value="1"/>
</dbReference>
<evidence type="ECO:0000256" key="5">
    <source>
        <dbReference type="ARBA" id="ARBA00023136"/>
    </source>
</evidence>
<proteinExistence type="predicted"/>
<reference evidence="7" key="1">
    <citation type="submission" date="2022-12" db="EMBL/GenBank/DDBJ databases">
        <authorList>
            <person name="Wang J."/>
        </authorList>
    </citation>
    <scope>NUCLEOTIDE SEQUENCE</scope>
    <source>
        <strain evidence="7">HY-42-06</strain>
    </source>
</reference>
<feature type="transmembrane region" description="Helical" evidence="6">
    <location>
        <begin position="82"/>
        <end position="102"/>
    </location>
</feature>
<feature type="transmembrane region" description="Helical" evidence="6">
    <location>
        <begin position="114"/>
        <end position="135"/>
    </location>
</feature>
<feature type="transmembrane region" description="Helical" evidence="6">
    <location>
        <begin position="180"/>
        <end position="199"/>
    </location>
</feature>
<sequence length="437" mass="49793">MSVDKNSNVNEYLDRVCSYIKYKEAHAEIKEELISHIEEIEEEYLDNDISEDKALIKAIERMGDAEEVGKQLNLAHKGTPDLITLILTLVLVNIGVVLMYFMENSGLLRSTEYMFNNSIKYALAGTASVILLYYFDYRKLEKYSNYMFIGFFMLCVFLMSIGTTMHGQVVIYIGDYPFNFIDVSPYVFIIALAGIFNNWDWSRKINLIKAFAYLICPMIIMFLGVSLTSCGIYFVAFIVLAVKSGLNKKYAFLLIGFNIMIFVMCIFTEPYRIKRFFAFLHPLSDPRGNTYTNSLIYNIIHSSGMFGHGKAFLEYSFPGIHSEYIFNYIVYTFGWIGAAVLITLIIAFIMRILHITNKIHDGYGKLLISGLVSIFIVQYLLNILINVNLAPTVSVTLPFISYGGAMCLFNMISVGIILSVYRRRSLSVNNNKSAIKN</sequence>
<dbReference type="EMBL" id="JAPQES010000006">
    <property type="protein sequence ID" value="MCY6372213.1"/>
    <property type="molecule type" value="Genomic_DNA"/>
</dbReference>
<evidence type="ECO:0000313" key="7">
    <source>
        <dbReference type="EMBL" id="MCY6372213.1"/>
    </source>
</evidence>
<evidence type="ECO:0000256" key="1">
    <source>
        <dbReference type="ARBA" id="ARBA00004141"/>
    </source>
</evidence>
<feature type="transmembrane region" description="Helical" evidence="6">
    <location>
        <begin position="147"/>
        <end position="174"/>
    </location>
</feature>
<accession>A0ABT4CTG6</accession>
<comment type="caution">
    <text evidence="7">The sequence shown here is derived from an EMBL/GenBank/DDBJ whole genome shotgun (WGS) entry which is preliminary data.</text>
</comment>
<keyword evidence="3" id="KW-0133">Cell shape</keyword>
<feature type="transmembrane region" description="Helical" evidence="6">
    <location>
        <begin position="366"/>
        <end position="387"/>
    </location>
</feature>
<name>A0ABT4CTG6_9CLOT</name>
<dbReference type="RefSeq" id="WP_268051151.1">
    <property type="nucleotide sequence ID" value="NZ_JAPQES010000006.1"/>
</dbReference>
<evidence type="ECO:0000256" key="2">
    <source>
        <dbReference type="ARBA" id="ARBA00022692"/>
    </source>
</evidence>
<evidence type="ECO:0000256" key="4">
    <source>
        <dbReference type="ARBA" id="ARBA00022989"/>
    </source>
</evidence>
<feature type="transmembrane region" description="Helical" evidence="6">
    <location>
        <begin position="211"/>
        <end position="238"/>
    </location>
</feature>
<feature type="transmembrane region" description="Helical" evidence="6">
    <location>
        <begin position="250"/>
        <end position="269"/>
    </location>
</feature>
<comment type="subcellular location">
    <subcellularLocation>
        <location evidence="1">Membrane</location>
        <topology evidence="1">Multi-pass membrane protein</topology>
    </subcellularLocation>
</comment>
<dbReference type="NCBIfam" id="NF038403">
    <property type="entry name" value="perm_prefix_1"/>
    <property type="match status" value="1"/>
</dbReference>